<evidence type="ECO:0000313" key="2">
    <source>
        <dbReference type="Proteomes" id="UP000024900"/>
    </source>
</evidence>
<evidence type="ECO:0000313" key="1">
    <source>
        <dbReference type="EMBL" id="KGJ63580.1"/>
    </source>
</evidence>
<accession>A0A837C2V1</accession>
<organism evidence="1 2">
    <name type="scientific">Bradyrhizobium diazoefficiens SEMIA 5080</name>
    <dbReference type="NCBI Taxonomy" id="754504"/>
    <lineage>
        <taxon>Bacteria</taxon>
        <taxon>Pseudomonadati</taxon>
        <taxon>Pseudomonadota</taxon>
        <taxon>Alphaproteobacteria</taxon>
        <taxon>Hyphomicrobiales</taxon>
        <taxon>Nitrobacteraceae</taxon>
        <taxon>Bradyrhizobium</taxon>
    </lineage>
</organism>
<sequence length="175" mass="20266">MDQQSIEIVGKLKKSERAAFLAKAVVTSLAREREAGRSFALLRPEIIAFKIEKKDAAEVKVEKELFDSIRAQDDLFAKQVTNNYNPCPYNFKYRYRTDDGIREGTCQDWEIEATYHNWSRDYGDQRALSDMERVFGKEYPEKGMLLAMGTHSLHQDTWLINGVVRQDDIDQGSMF</sequence>
<dbReference type="EMBL" id="ADOU02000008">
    <property type="protein sequence ID" value="KGJ63580.1"/>
    <property type="molecule type" value="Genomic_DNA"/>
</dbReference>
<gene>
    <name evidence="1" type="ORF">BJA5080_05377</name>
</gene>
<name>A0A837C2V1_9BRAD</name>
<reference evidence="1 2" key="1">
    <citation type="journal article" date="2014" name="BMC Genomics">
        <title>Comparative genomics of Bradyrhizobium japonicum CPAC 15 and Bradyrhizobium diazoefficiens CPAC 7: elite model strains for understanding symbiotic performance with soybean.</title>
        <authorList>
            <person name="Siqueira A.F."/>
            <person name="Ormeno-Orrillo E."/>
            <person name="Souza R.C."/>
            <person name="Rodrigues E.P."/>
            <person name="Almeida L.G."/>
            <person name="Barcellos F.G."/>
            <person name="Batista J.S."/>
            <person name="Nakatami A.S."/>
            <person name="Martinez-Romero E."/>
            <person name="Vasconcelos A.T."/>
            <person name="Hungria M."/>
        </authorList>
    </citation>
    <scope>NUCLEOTIDE SEQUENCE [LARGE SCALE GENOMIC DNA]</scope>
    <source>
        <strain evidence="1 2">SEMIA 5080</strain>
    </source>
</reference>
<dbReference type="AlphaFoldDB" id="A0A837C2V1"/>
<comment type="caution">
    <text evidence="1">The sequence shown here is derived from an EMBL/GenBank/DDBJ whole genome shotgun (WGS) entry which is preliminary data.</text>
</comment>
<dbReference type="Proteomes" id="UP000024900">
    <property type="component" value="Unassembled WGS sequence"/>
</dbReference>
<proteinExistence type="predicted"/>
<protein>
    <submittedName>
        <fullName evidence="1">Uncharacterized protein</fullName>
    </submittedName>
</protein>